<evidence type="ECO:0000256" key="12">
    <source>
        <dbReference type="ARBA" id="ARBA00022842"/>
    </source>
</evidence>
<evidence type="ECO:0000256" key="19">
    <source>
        <dbReference type="ARBA" id="ARBA00033239"/>
    </source>
</evidence>
<dbReference type="SFLD" id="SFLDS00003">
    <property type="entry name" value="Haloacid_Dehalogenase"/>
    <property type="match status" value="1"/>
</dbReference>
<dbReference type="NCBIfam" id="TIGR01525">
    <property type="entry name" value="ATPase-IB_hvy"/>
    <property type="match status" value="1"/>
</dbReference>
<dbReference type="PROSITE" id="PS50846">
    <property type="entry name" value="HMA_2"/>
    <property type="match status" value="2"/>
</dbReference>
<dbReference type="EMBL" id="UNRR01000027">
    <property type="protein sequence ID" value="SYZ79297.1"/>
    <property type="molecule type" value="Genomic_DNA"/>
</dbReference>
<comment type="catalytic activity">
    <reaction evidence="20">
        <text>Cu(+)(in) + ATP + H2O = Cu(+)(out) + ADP + phosphate + H(+)</text>
        <dbReference type="Rhea" id="RHEA:25792"/>
        <dbReference type="ChEBI" id="CHEBI:15377"/>
        <dbReference type="ChEBI" id="CHEBI:15378"/>
        <dbReference type="ChEBI" id="CHEBI:30616"/>
        <dbReference type="ChEBI" id="CHEBI:43474"/>
        <dbReference type="ChEBI" id="CHEBI:49552"/>
        <dbReference type="ChEBI" id="CHEBI:456216"/>
        <dbReference type="EC" id="7.2.2.8"/>
    </reaction>
</comment>
<dbReference type="FunFam" id="3.30.70.100:FF:000005">
    <property type="entry name" value="Copper-exporting P-type ATPase A"/>
    <property type="match status" value="2"/>
</dbReference>
<dbReference type="EC" id="7.2.2.8" evidence="3"/>
<feature type="transmembrane region" description="Helical" evidence="21">
    <location>
        <begin position="761"/>
        <end position="783"/>
    </location>
</feature>
<comment type="similarity">
    <text evidence="2 21">Belongs to the cation transport ATPase (P-type) (TC 3.A.3) family. Type IB subfamily.</text>
</comment>
<keyword evidence="6 21" id="KW-0812">Transmembrane</keyword>
<dbReference type="GO" id="GO:0140581">
    <property type="term" value="F:P-type monovalent copper transporter activity"/>
    <property type="evidence" value="ECO:0007669"/>
    <property type="project" value="UniProtKB-EC"/>
</dbReference>
<dbReference type="NCBIfam" id="TIGR00003">
    <property type="entry name" value="copper ion binding protein"/>
    <property type="match status" value="2"/>
</dbReference>
<dbReference type="CDD" id="cd00371">
    <property type="entry name" value="HMA"/>
    <property type="match status" value="2"/>
</dbReference>
<evidence type="ECO:0000256" key="2">
    <source>
        <dbReference type="ARBA" id="ARBA00006024"/>
    </source>
</evidence>
<organism evidence="23 24">
    <name type="scientific">Trichococcus shcherbakoviae</name>
    <dbReference type="NCBI Taxonomy" id="2094020"/>
    <lineage>
        <taxon>Bacteria</taxon>
        <taxon>Bacillati</taxon>
        <taxon>Bacillota</taxon>
        <taxon>Bacilli</taxon>
        <taxon>Lactobacillales</taxon>
        <taxon>Carnobacteriaceae</taxon>
        <taxon>Trichococcus</taxon>
    </lineage>
</organism>
<dbReference type="InterPro" id="IPR023214">
    <property type="entry name" value="HAD_sf"/>
</dbReference>
<dbReference type="FunFam" id="3.40.50.1000:FF:000031">
    <property type="entry name" value="Probable copper-transporting ATPase HMA5"/>
    <property type="match status" value="1"/>
</dbReference>
<evidence type="ECO:0000256" key="13">
    <source>
        <dbReference type="ARBA" id="ARBA00022967"/>
    </source>
</evidence>
<dbReference type="InterPro" id="IPR036412">
    <property type="entry name" value="HAD-like_sf"/>
</dbReference>
<dbReference type="CDD" id="cd02094">
    <property type="entry name" value="P-type_ATPase_Cu-like"/>
    <property type="match status" value="1"/>
</dbReference>
<dbReference type="InterPro" id="IPR018303">
    <property type="entry name" value="ATPase_P-typ_P_site"/>
</dbReference>
<dbReference type="AlphaFoldDB" id="A0A383THF5"/>
<dbReference type="Pfam" id="PF00122">
    <property type="entry name" value="E1-E2_ATPase"/>
    <property type="match status" value="1"/>
</dbReference>
<dbReference type="InterPro" id="IPR027256">
    <property type="entry name" value="P-typ_ATPase_IB"/>
</dbReference>
<dbReference type="InterPro" id="IPR006122">
    <property type="entry name" value="HMA_Cu_ion-bd"/>
</dbReference>
<proteinExistence type="inferred from homology"/>
<dbReference type="RefSeq" id="WP_119093540.1">
    <property type="nucleotide sequence ID" value="NZ_UNRR01000027.1"/>
</dbReference>
<evidence type="ECO:0000256" key="1">
    <source>
        <dbReference type="ARBA" id="ARBA00004651"/>
    </source>
</evidence>
<dbReference type="NCBIfam" id="TIGR01511">
    <property type="entry name" value="ATPase-IB1_Cu"/>
    <property type="match status" value="1"/>
</dbReference>
<dbReference type="InterPro" id="IPR044492">
    <property type="entry name" value="P_typ_ATPase_HD_dom"/>
</dbReference>
<reference evidence="24" key="1">
    <citation type="submission" date="2018-05" db="EMBL/GenBank/DDBJ databases">
        <authorList>
            <person name="Strepis N."/>
        </authorList>
    </citation>
    <scope>NUCLEOTIDE SEQUENCE [LARGE SCALE GENOMIC DNA]</scope>
</reference>
<dbReference type="Pfam" id="PF00403">
    <property type="entry name" value="HMA"/>
    <property type="match status" value="2"/>
</dbReference>
<keyword evidence="17 21" id="KW-0472">Membrane</keyword>
<accession>A0A383THF5</accession>
<dbReference type="PRINTS" id="PR00943">
    <property type="entry name" value="CUATPASE"/>
</dbReference>
<name>A0A383THF5_9LACT</name>
<dbReference type="PROSITE" id="PS00154">
    <property type="entry name" value="ATPASE_E1_E2"/>
    <property type="match status" value="1"/>
</dbReference>
<evidence type="ECO:0000256" key="14">
    <source>
        <dbReference type="ARBA" id="ARBA00022989"/>
    </source>
</evidence>
<keyword evidence="14 21" id="KW-1133">Transmembrane helix</keyword>
<keyword evidence="13" id="KW-1278">Translocase</keyword>
<dbReference type="FunFam" id="2.70.150.10:FF:000002">
    <property type="entry name" value="Copper-transporting ATPase 1, putative"/>
    <property type="match status" value="1"/>
</dbReference>
<dbReference type="Proteomes" id="UP000262072">
    <property type="component" value="Unassembled WGS sequence"/>
</dbReference>
<feature type="transmembrane region" description="Helical" evidence="21">
    <location>
        <begin position="237"/>
        <end position="261"/>
    </location>
</feature>
<evidence type="ECO:0000256" key="17">
    <source>
        <dbReference type="ARBA" id="ARBA00023136"/>
    </source>
</evidence>
<feature type="domain" description="HMA" evidence="22">
    <location>
        <begin position="2"/>
        <end position="68"/>
    </location>
</feature>
<dbReference type="SUPFAM" id="SSF56784">
    <property type="entry name" value="HAD-like"/>
    <property type="match status" value="1"/>
</dbReference>
<evidence type="ECO:0000256" key="8">
    <source>
        <dbReference type="ARBA" id="ARBA00022737"/>
    </source>
</evidence>
<keyword evidence="21" id="KW-1003">Cell membrane</keyword>
<keyword evidence="9 21" id="KW-0547">Nucleotide-binding</keyword>
<dbReference type="InterPro" id="IPR008250">
    <property type="entry name" value="ATPase_P-typ_transduc_dom_A_sf"/>
</dbReference>
<evidence type="ECO:0000313" key="24">
    <source>
        <dbReference type="Proteomes" id="UP000262072"/>
    </source>
</evidence>
<evidence type="ECO:0000256" key="5">
    <source>
        <dbReference type="ARBA" id="ARBA00022448"/>
    </source>
</evidence>
<dbReference type="SFLD" id="SFLDF00027">
    <property type="entry name" value="p-type_atpase"/>
    <property type="match status" value="1"/>
</dbReference>
<feature type="domain" description="HMA" evidence="22">
    <location>
        <begin position="72"/>
        <end position="138"/>
    </location>
</feature>
<dbReference type="GO" id="GO:0043682">
    <property type="term" value="F:P-type divalent copper transporter activity"/>
    <property type="evidence" value="ECO:0007669"/>
    <property type="project" value="TreeGrafter"/>
</dbReference>
<feature type="transmembrane region" description="Helical" evidence="21">
    <location>
        <begin position="200"/>
        <end position="216"/>
    </location>
</feature>
<evidence type="ECO:0000256" key="18">
    <source>
        <dbReference type="ARBA" id="ARBA00029719"/>
    </source>
</evidence>
<evidence type="ECO:0000256" key="7">
    <source>
        <dbReference type="ARBA" id="ARBA00022723"/>
    </source>
</evidence>
<dbReference type="GO" id="GO:0005507">
    <property type="term" value="F:copper ion binding"/>
    <property type="evidence" value="ECO:0007669"/>
    <property type="project" value="InterPro"/>
</dbReference>
<dbReference type="OrthoDB" id="9813266at2"/>
<dbReference type="SUPFAM" id="SSF81653">
    <property type="entry name" value="Calcium ATPase, transduction domain A"/>
    <property type="match status" value="1"/>
</dbReference>
<evidence type="ECO:0000259" key="22">
    <source>
        <dbReference type="PROSITE" id="PS50846"/>
    </source>
</evidence>
<dbReference type="SUPFAM" id="SSF81665">
    <property type="entry name" value="Calcium ATPase, transmembrane domain M"/>
    <property type="match status" value="1"/>
</dbReference>
<feature type="transmembrane region" description="Helical" evidence="21">
    <location>
        <begin position="267"/>
        <end position="285"/>
    </location>
</feature>
<dbReference type="GO" id="GO:0055070">
    <property type="term" value="P:copper ion homeostasis"/>
    <property type="evidence" value="ECO:0007669"/>
    <property type="project" value="TreeGrafter"/>
</dbReference>
<evidence type="ECO:0000256" key="10">
    <source>
        <dbReference type="ARBA" id="ARBA00022796"/>
    </source>
</evidence>
<dbReference type="SUPFAM" id="SSF55008">
    <property type="entry name" value="HMA, heavy metal-associated domain"/>
    <property type="match status" value="2"/>
</dbReference>
<dbReference type="Gene3D" id="3.40.50.1000">
    <property type="entry name" value="HAD superfamily/HAD-like"/>
    <property type="match status" value="1"/>
</dbReference>
<gene>
    <name evidence="23" type="ORF">TART1_2124</name>
</gene>
<protein>
    <recommendedName>
        <fullName evidence="4">Copper-exporting P-type ATPase</fullName>
        <ecNumber evidence="3">7.2.2.8</ecNumber>
    </recommendedName>
    <alternativeName>
        <fullName evidence="18">Copper-exporting P-type ATPase A</fullName>
    </alternativeName>
    <alternativeName>
        <fullName evidence="19">Cu(+)-exporting ATPase</fullName>
    </alternativeName>
</protein>
<evidence type="ECO:0000256" key="3">
    <source>
        <dbReference type="ARBA" id="ARBA00012517"/>
    </source>
</evidence>
<dbReference type="GO" id="GO:0016887">
    <property type="term" value="F:ATP hydrolysis activity"/>
    <property type="evidence" value="ECO:0007669"/>
    <property type="project" value="InterPro"/>
</dbReference>
<dbReference type="Gene3D" id="3.30.70.100">
    <property type="match status" value="2"/>
</dbReference>
<keyword evidence="8" id="KW-0677">Repeat</keyword>
<dbReference type="GO" id="GO:0005886">
    <property type="term" value="C:plasma membrane"/>
    <property type="evidence" value="ECO:0007669"/>
    <property type="project" value="UniProtKB-SubCell"/>
</dbReference>
<dbReference type="InterPro" id="IPR001757">
    <property type="entry name" value="P_typ_ATPase"/>
</dbReference>
<dbReference type="InterPro" id="IPR023299">
    <property type="entry name" value="ATPase_P-typ_cyto_dom_N"/>
</dbReference>
<comment type="subcellular location">
    <subcellularLocation>
        <location evidence="1">Cell membrane</location>
        <topology evidence="1">Multi-pass membrane protein</topology>
    </subcellularLocation>
</comment>
<keyword evidence="7 21" id="KW-0479">Metal-binding</keyword>
<feature type="transmembrane region" description="Helical" evidence="21">
    <location>
        <begin position="789"/>
        <end position="808"/>
    </location>
</feature>
<evidence type="ECO:0000256" key="16">
    <source>
        <dbReference type="ARBA" id="ARBA00023065"/>
    </source>
</evidence>
<dbReference type="InterPro" id="IPR023298">
    <property type="entry name" value="ATPase_P-typ_TM_dom_sf"/>
</dbReference>
<evidence type="ECO:0000256" key="20">
    <source>
        <dbReference type="ARBA" id="ARBA00049289"/>
    </source>
</evidence>
<evidence type="ECO:0000256" key="15">
    <source>
        <dbReference type="ARBA" id="ARBA00023008"/>
    </source>
</evidence>
<evidence type="ECO:0000256" key="11">
    <source>
        <dbReference type="ARBA" id="ARBA00022840"/>
    </source>
</evidence>
<dbReference type="NCBIfam" id="TIGR01494">
    <property type="entry name" value="ATPase_P-type"/>
    <property type="match status" value="1"/>
</dbReference>
<dbReference type="GO" id="GO:0005524">
    <property type="term" value="F:ATP binding"/>
    <property type="evidence" value="ECO:0007669"/>
    <property type="project" value="UniProtKB-UniRule"/>
</dbReference>
<dbReference type="PRINTS" id="PR00119">
    <property type="entry name" value="CATATPASE"/>
</dbReference>
<dbReference type="InterPro" id="IPR059000">
    <property type="entry name" value="ATPase_P-type_domA"/>
</dbReference>
<dbReference type="SFLD" id="SFLDG00002">
    <property type="entry name" value="C1.7:_P-type_atpase_like"/>
    <property type="match status" value="1"/>
</dbReference>
<feature type="transmembrane region" description="Helical" evidence="21">
    <location>
        <begin position="446"/>
        <end position="468"/>
    </location>
</feature>
<dbReference type="InterPro" id="IPR036163">
    <property type="entry name" value="HMA_dom_sf"/>
</dbReference>
<dbReference type="Gene3D" id="3.40.1110.10">
    <property type="entry name" value="Calcium-transporting ATPase, cytoplasmic domain N"/>
    <property type="match status" value="1"/>
</dbReference>
<keyword evidence="12" id="KW-0460">Magnesium</keyword>
<dbReference type="PANTHER" id="PTHR43520">
    <property type="entry name" value="ATP7, ISOFORM B"/>
    <property type="match status" value="1"/>
</dbReference>
<evidence type="ECO:0000256" key="4">
    <source>
        <dbReference type="ARBA" id="ARBA00015102"/>
    </source>
</evidence>
<dbReference type="Gene3D" id="2.70.150.10">
    <property type="entry name" value="Calcium-transporting ATPase, cytoplasmic transduction domain A"/>
    <property type="match status" value="1"/>
</dbReference>
<sequence>MENKVFSIDGMTCASCAQTVEKAAQKLPGVKTANVNLATEKMNIQFDSSALTEADIQKAVADAGYTAISNTVKKTFNIEGMTCASCAQTIEKATQKLRGVNLSSVNLATEKLVVEYDPGMVNLTDIIKAVMDSGYEAHEEVATADTVDQDKEKKQKEIKSLWNRFLISALFTAPLLYIAMGHLVNAPLPDFINPMMNPEAFAIVQLVLTLPVVVVNSKIYRNGFKALSKGHPNMDSLISLGTSAAFLYGVFATVMIFLGEVAYANELYYETAAVILALIVLGKYLETLTKGKTSEAIKKLMGLAPKTALVVRNGKESEISIDEVVVGDIIVVRPGGKMPVDGVVIEGLTSVDESMLTGESIPVEKSVGDAIIGASINKNGTIRYKATKVGKDTALSQIIKLVEDAQGSKAPIAKMADIISGYFVPIVIAIAIISAIAWYFAGQTGVFALTIAISVLVIACPCALGLATPTAIMIGTGKGAEHGVLFKSGTALETTHKLNTIVFDKTGTITEGKPKVTDIITAEGISETELLTLSASAEKGSEHPLGEAIVNSAEEKGLAFLKTETFNAIPGHGIEVTINGQHLLLGNKKLMDERHIGLGNLASASDALASQGKTPMYIAKDGKIAGIIAVADTVKESSLRAIKKLHKMGIEVAMITGDNKRTAEAIAKQVGIDRVLSEVLPEDKANEVKKLQDEGKKVGMVGDGINDAPALAQADVGIAIGSGTDVAIESADVVLMRSDLMDVPTAVELSKSTIRNIKENLFWAFAYNILGIPFAMGVVYAFGGPLLSPVIAAAAMSFSSISVLLNALRLKGFQPSVMK</sequence>
<feature type="transmembrane region" description="Helical" evidence="21">
    <location>
        <begin position="161"/>
        <end position="180"/>
    </location>
</feature>
<dbReference type="InterPro" id="IPR006121">
    <property type="entry name" value="HMA_dom"/>
</dbReference>
<dbReference type="Pfam" id="PF00702">
    <property type="entry name" value="Hydrolase"/>
    <property type="match status" value="1"/>
</dbReference>
<keyword evidence="16" id="KW-0406">Ion transport</keyword>
<keyword evidence="10" id="KW-0187">Copper transport</keyword>
<dbReference type="PRINTS" id="PR00942">
    <property type="entry name" value="CUATPASEI"/>
</dbReference>
<evidence type="ECO:0000256" key="21">
    <source>
        <dbReference type="RuleBase" id="RU362081"/>
    </source>
</evidence>
<evidence type="ECO:0000313" key="23">
    <source>
        <dbReference type="EMBL" id="SYZ79297.1"/>
    </source>
</evidence>
<evidence type="ECO:0000256" key="9">
    <source>
        <dbReference type="ARBA" id="ARBA00022741"/>
    </source>
</evidence>
<evidence type="ECO:0000256" key="6">
    <source>
        <dbReference type="ARBA" id="ARBA00022692"/>
    </source>
</evidence>
<keyword evidence="15" id="KW-0186">Copper</keyword>
<dbReference type="PANTHER" id="PTHR43520:SF8">
    <property type="entry name" value="P-TYPE CU(+) TRANSPORTER"/>
    <property type="match status" value="1"/>
</dbReference>
<feature type="transmembrane region" description="Helical" evidence="21">
    <location>
        <begin position="419"/>
        <end position="440"/>
    </location>
</feature>
<keyword evidence="11 21" id="KW-0067">ATP-binding</keyword>
<keyword evidence="5" id="KW-0813">Transport</keyword>